<dbReference type="InterPro" id="IPR005530">
    <property type="entry name" value="SPW"/>
</dbReference>
<feature type="domain" description="SPW repeat-containing integral membrane" evidence="2">
    <location>
        <begin position="7"/>
        <end position="100"/>
    </location>
</feature>
<organism evidence="3">
    <name type="scientific">metagenome</name>
    <dbReference type="NCBI Taxonomy" id="256318"/>
    <lineage>
        <taxon>unclassified sequences</taxon>
        <taxon>metagenomes</taxon>
    </lineage>
</organism>
<feature type="transmembrane region" description="Helical" evidence="1">
    <location>
        <begin position="7"/>
        <end position="26"/>
    </location>
</feature>
<accession>A0A2P2CB03</accession>
<evidence type="ECO:0000259" key="2">
    <source>
        <dbReference type="Pfam" id="PF03779"/>
    </source>
</evidence>
<keyword evidence="1" id="KW-0472">Membrane</keyword>
<feature type="transmembrane region" description="Helical" evidence="1">
    <location>
        <begin position="61"/>
        <end position="78"/>
    </location>
</feature>
<reference evidence="3" key="1">
    <citation type="submission" date="2015-08" db="EMBL/GenBank/DDBJ databases">
        <authorList>
            <person name="Babu N.S."/>
            <person name="Beckwith C.J."/>
            <person name="Beseler K.G."/>
            <person name="Brison A."/>
            <person name="Carone J.V."/>
            <person name="Caskin T.P."/>
            <person name="Diamond M."/>
            <person name="Durham M.E."/>
            <person name="Foxe J.M."/>
            <person name="Go M."/>
            <person name="Henderson B.A."/>
            <person name="Jones I.B."/>
            <person name="McGettigan J.A."/>
            <person name="Micheletti S.J."/>
            <person name="Nasrallah M.E."/>
            <person name="Ortiz D."/>
            <person name="Piller C.R."/>
            <person name="Privatt S.R."/>
            <person name="Schneider S.L."/>
            <person name="Sharp S."/>
            <person name="Smith T.C."/>
            <person name="Stanton J.D."/>
            <person name="Ullery H.E."/>
            <person name="Wilson R.J."/>
            <person name="Serrano M.G."/>
            <person name="Buck G."/>
            <person name="Lee V."/>
            <person name="Wang Y."/>
            <person name="Carvalho R."/>
            <person name="Voegtly L."/>
            <person name="Shi R."/>
            <person name="Duckworth R."/>
            <person name="Johnson A."/>
            <person name="Loviza R."/>
            <person name="Walstead R."/>
            <person name="Shah Z."/>
            <person name="Kiflezghi M."/>
            <person name="Wade K."/>
            <person name="Ball S.L."/>
            <person name="Bradley K.W."/>
            <person name="Asai D.J."/>
            <person name="Bowman C.A."/>
            <person name="Russell D.A."/>
            <person name="Pope W.H."/>
            <person name="Jacobs-Sera D."/>
            <person name="Hendrix R.W."/>
            <person name="Hatfull G.F."/>
        </authorList>
    </citation>
    <scope>NUCLEOTIDE SEQUENCE</scope>
</reference>
<dbReference type="Pfam" id="PF03779">
    <property type="entry name" value="SPW"/>
    <property type="match status" value="1"/>
</dbReference>
<gene>
    <name evidence="3" type="ORF">NOCA2570052</name>
</gene>
<dbReference type="EMBL" id="CZKA01000053">
    <property type="protein sequence ID" value="CUR59149.1"/>
    <property type="molecule type" value="Genomic_DNA"/>
</dbReference>
<protein>
    <recommendedName>
        <fullName evidence="2">SPW repeat-containing integral membrane domain-containing protein</fullName>
    </recommendedName>
</protein>
<name>A0A2P2CB03_9ZZZZ</name>
<keyword evidence="1" id="KW-1133">Transmembrane helix</keyword>
<evidence type="ECO:0000313" key="3">
    <source>
        <dbReference type="EMBL" id="CUR59149.1"/>
    </source>
</evidence>
<proteinExistence type="predicted"/>
<feature type="transmembrane region" description="Helical" evidence="1">
    <location>
        <begin position="32"/>
        <end position="54"/>
    </location>
</feature>
<sequence length="120" mass="13027">MQKWARWQVWMALVAGAYAALSPIWTETDDTATQTMVVLGVVSVGVSLWSLAMAEDRISEYALILIGGLFIASPWVMGFDNIDAMALTAWIVGAVTALAGVLAMPQVEHRMHLHHGPIAH</sequence>
<feature type="transmembrane region" description="Helical" evidence="1">
    <location>
        <begin position="84"/>
        <end position="104"/>
    </location>
</feature>
<dbReference type="AlphaFoldDB" id="A0A2P2CB03"/>
<evidence type="ECO:0000256" key="1">
    <source>
        <dbReference type="SAM" id="Phobius"/>
    </source>
</evidence>
<keyword evidence="1" id="KW-0812">Transmembrane</keyword>